<protein>
    <submittedName>
        <fullName evidence="1">Uncharacterized protein</fullName>
    </submittedName>
</protein>
<evidence type="ECO:0000313" key="1">
    <source>
        <dbReference type="EMBL" id="AYB35179.1"/>
    </source>
</evidence>
<dbReference type="KEGG" id="chk:D4L85_33370"/>
<accession>A0A385SVD2</accession>
<organism evidence="1 2">
    <name type="scientific">Chryseolinea soli</name>
    <dbReference type="NCBI Taxonomy" id="2321403"/>
    <lineage>
        <taxon>Bacteria</taxon>
        <taxon>Pseudomonadati</taxon>
        <taxon>Bacteroidota</taxon>
        <taxon>Cytophagia</taxon>
        <taxon>Cytophagales</taxon>
        <taxon>Fulvivirgaceae</taxon>
        <taxon>Chryseolinea</taxon>
    </lineage>
</organism>
<dbReference type="AlphaFoldDB" id="A0A385SVD2"/>
<dbReference type="EMBL" id="CP032382">
    <property type="protein sequence ID" value="AYB35179.1"/>
    <property type="molecule type" value="Genomic_DNA"/>
</dbReference>
<keyword evidence="2" id="KW-1185">Reference proteome</keyword>
<reference evidence="2" key="1">
    <citation type="submission" date="2018-09" db="EMBL/GenBank/DDBJ databases">
        <title>Chryseolinea sp. KIS68-18 isolated from soil.</title>
        <authorList>
            <person name="Weon H.-Y."/>
            <person name="Kwon S.-W."/>
            <person name="Lee S.A."/>
        </authorList>
    </citation>
    <scope>NUCLEOTIDE SEQUENCE [LARGE SCALE GENOMIC DNA]</scope>
    <source>
        <strain evidence="2">KIS68-18</strain>
    </source>
</reference>
<name>A0A385SVD2_9BACT</name>
<dbReference type="Proteomes" id="UP000266183">
    <property type="component" value="Chromosome"/>
</dbReference>
<proteinExistence type="predicted"/>
<gene>
    <name evidence="1" type="ORF">D4L85_33370</name>
</gene>
<sequence>MVSIDTSESNTFFLQIIDVPEQWNDGYGNGLVEDARKLSLILKSDILNDNQDEFYSFRFINGCHSRLK</sequence>
<evidence type="ECO:0000313" key="2">
    <source>
        <dbReference type="Proteomes" id="UP000266183"/>
    </source>
</evidence>